<evidence type="ECO:0000256" key="2">
    <source>
        <dbReference type="SAM" id="Phobius"/>
    </source>
</evidence>
<feature type="compositionally biased region" description="Low complexity" evidence="1">
    <location>
        <begin position="29"/>
        <end position="41"/>
    </location>
</feature>
<protein>
    <recommendedName>
        <fullName evidence="5">DUF4349 domain-containing protein</fullName>
    </recommendedName>
</protein>
<keyword evidence="2" id="KW-0472">Membrane</keyword>
<evidence type="ECO:0000313" key="3">
    <source>
        <dbReference type="EMBL" id="MDV2468202.1"/>
    </source>
</evidence>
<organism evidence="3 4">
    <name type="scientific">Acinetobacter chinensis</name>
    <dbReference type="NCBI Taxonomy" id="2004650"/>
    <lineage>
        <taxon>Bacteria</taxon>
        <taxon>Pseudomonadati</taxon>
        <taxon>Pseudomonadota</taxon>
        <taxon>Gammaproteobacteria</taxon>
        <taxon>Moraxellales</taxon>
        <taxon>Moraxellaceae</taxon>
        <taxon>Acinetobacter</taxon>
    </lineage>
</organism>
<reference evidence="3 4" key="1">
    <citation type="submission" date="2023-06" db="EMBL/GenBank/DDBJ databases">
        <title>Genomic Analysis of Acinetobacter Strains Recovered from South Australian Aquatic Samples provides Insights into the Circulation of Antibiotic Resistance determinants in the Environment.</title>
        <authorList>
            <person name="Tobin L."/>
            <person name="Jarocki V.M."/>
            <person name="Kenyon J."/>
            <person name="Drigo B."/>
            <person name="Donner E."/>
            <person name="Djordjevic S.P."/>
            <person name="Hamidian M."/>
        </authorList>
    </citation>
    <scope>NUCLEOTIDE SEQUENCE [LARGE SCALE GENOMIC DNA]</scope>
    <source>
        <strain evidence="3 4">SAAc652</strain>
    </source>
</reference>
<keyword evidence="2" id="KW-0812">Transmembrane</keyword>
<feature type="compositionally biased region" description="Basic and acidic residues" evidence="1">
    <location>
        <begin position="44"/>
        <end position="53"/>
    </location>
</feature>
<keyword evidence="4" id="KW-1185">Reference proteome</keyword>
<comment type="caution">
    <text evidence="3">The sequence shown here is derived from an EMBL/GenBank/DDBJ whole genome shotgun (WGS) entry which is preliminary data.</text>
</comment>
<dbReference type="RefSeq" id="WP_317082123.1">
    <property type="nucleotide sequence ID" value="NZ_JASVDY010000001.1"/>
</dbReference>
<sequence>MNQKISALILCSLLLNGCSKKMEEAPAEASTEAVAADSAVSMESEAKAQHEPDTTPQTEQKPDVILNTQVNSAESARRMVREASVDFTATDVIKTGLAIDQLTYEAGGFVELKNIDFQVLDTQSQSISDGKIRVFEKVNPVAQIVVRVPSEKAAGFVNQLLPLMYFLNQQQYSAKRYELKLLEEKIAQTQSVSSDTRNSQLSEIARLTQMEVQDRVRYSTISLIVNQPSTVRERIDVDVDAVARLNGDSFWKRAWNGVQYGWQFVLDLLVILITVWPLYLIVLILYVLYRVLKPFLSKIK</sequence>
<evidence type="ECO:0000256" key="1">
    <source>
        <dbReference type="SAM" id="MobiDB-lite"/>
    </source>
</evidence>
<gene>
    <name evidence="3" type="ORF">QR674_04325</name>
</gene>
<proteinExistence type="predicted"/>
<evidence type="ECO:0000313" key="4">
    <source>
        <dbReference type="Proteomes" id="UP001278188"/>
    </source>
</evidence>
<dbReference type="EMBL" id="JASVDY010000001">
    <property type="protein sequence ID" value="MDV2468202.1"/>
    <property type="molecule type" value="Genomic_DNA"/>
</dbReference>
<evidence type="ECO:0008006" key="5">
    <source>
        <dbReference type="Google" id="ProtNLM"/>
    </source>
</evidence>
<feature type="transmembrane region" description="Helical" evidence="2">
    <location>
        <begin position="268"/>
        <end position="289"/>
    </location>
</feature>
<dbReference type="Proteomes" id="UP001278188">
    <property type="component" value="Unassembled WGS sequence"/>
</dbReference>
<name>A0ABU3WD04_9GAMM</name>
<keyword evidence="2" id="KW-1133">Transmembrane helix</keyword>
<accession>A0ABU3WD04</accession>
<feature type="region of interest" description="Disordered" evidence="1">
    <location>
        <begin position="29"/>
        <end position="60"/>
    </location>
</feature>